<reference evidence="10" key="2">
    <citation type="submission" date="2020-09" db="EMBL/GenBank/DDBJ databases">
        <authorList>
            <person name="Sun Q."/>
            <person name="Zhou Y."/>
        </authorList>
    </citation>
    <scope>NUCLEOTIDE SEQUENCE</scope>
    <source>
        <strain evidence="10">CGMCC 1.12195</strain>
    </source>
</reference>
<dbReference type="Proteomes" id="UP000660862">
    <property type="component" value="Unassembled WGS sequence"/>
</dbReference>
<keyword evidence="5 7" id="KW-0472">Membrane</keyword>
<keyword evidence="2 7" id="KW-0813">Transport</keyword>
<dbReference type="InterPro" id="IPR008969">
    <property type="entry name" value="CarboxyPept-like_regulatory"/>
</dbReference>
<dbReference type="Pfam" id="PF07715">
    <property type="entry name" value="Plug"/>
    <property type="match status" value="1"/>
</dbReference>
<evidence type="ECO:0000313" key="11">
    <source>
        <dbReference type="Proteomes" id="UP000660862"/>
    </source>
</evidence>
<dbReference type="AlphaFoldDB" id="A0A917HEJ8"/>
<name>A0A917HEJ8_9SPHI</name>
<evidence type="ECO:0000259" key="9">
    <source>
        <dbReference type="Pfam" id="PF07715"/>
    </source>
</evidence>
<keyword evidence="11" id="KW-1185">Reference proteome</keyword>
<dbReference type="Gene3D" id="2.40.170.20">
    <property type="entry name" value="TonB-dependent receptor, beta-barrel domain"/>
    <property type="match status" value="1"/>
</dbReference>
<dbReference type="NCBIfam" id="TIGR04056">
    <property type="entry name" value="OMP_RagA_SusC"/>
    <property type="match status" value="1"/>
</dbReference>
<dbReference type="SUPFAM" id="SSF56935">
    <property type="entry name" value="Porins"/>
    <property type="match status" value="1"/>
</dbReference>
<feature type="chain" id="PRO_5038008602" evidence="8">
    <location>
        <begin position="21"/>
        <end position="995"/>
    </location>
</feature>
<dbReference type="InterPro" id="IPR037066">
    <property type="entry name" value="Plug_dom_sf"/>
</dbReference>
<keyword evidence="8" id="KW-0732">Signal</keyword>
<keyword evidence="4 7" id="KW-0812">Transmembrane</keyword>
<evidence type="ECO:0000256" key="7">
    <source>
        <dbReference type="PROSITE-ProRule" id="PRU01360"/>
    </source>
</evidence>
<accession>A0A917HEJ8</accession>
<evidence type="ECO:0000256" key="8">
    <source>
        <dbReference type="SAM" id="SignalP"/>
    </source>
</evidence>
<feature type="signal peptide" evidence="8">
    <location>
        <begin position="1"/>
        <end position="20"/>
    </location>
</feature>
<evidence type="ECO:0000256" key="4">
    <source>
        <dbReference type="ARBA" id="ARBA00022692"/>
    </source>
</evidence>
<sequence>MKRITSLILFCAVCCSIAYSQQKTITGKVMSEDGIPIASVTIQVLGTSATSQTDEEGMFSLVSNVGSTVSVTSVGYQPATFSIDNRDDYEIRLIGESTDLDEVVVTALGIRRERRQLTYSTQQVSGESVANSKEPNVLNALTGKVSGVQITSSSGQPGSSSRIVIRGTSSLLGENEALIVLDGVPINNDEGGNAGPGAGISRISDIDPAIIESINVLKGSAAAALYGSKAARGVVMITTKNGSKDRKPTISFTSQYSLENPILPEVQEKYALGDRGEYYDGDERKTSTVWGPPIAELLASGLVTYNKNPMEEFFRTGKTATNSLSIDGGSARSNYFLSYSFVNQGGVVPESAYDRHAMFAKYTTEISEKLSSTIQLNYTTSSSDRVPEGHGLESPLWTIYTAPRTWNPLPYLDENGNQRVFRFSRNNPYWVLNHINNESIVHRFLPVATFTYKPFTWLTVTERIGADIFAEQTKYYEARSNTLQTLGVIRDRNNNFRQFNHDLIVEARKQFGEDWDISLMLGNNILSTYSQNYQIEGTGLTIEDFKNVSNSERQVSTESHYLQRKVGFYSQANIEFRRFLNLSLTGRYDGSSVLNVGNRYYPYGSMSSSFVFSELLDVPAITFGKLRASYSIVGNDNIGPYSLQTPFQIAGNFPFNNRSGFLMGNTLGNNSLVNEKTKEYEVGLEMQFLKTRLGFEFSYFNRNHVELLTSNIPISPATGYSSTTLNAGDMTNKGIELIVNGSPIKNANFSWDMTVNFSRIRNNVTRIYGDQDRLQIGETWAFLNQPYGAFYNYGYSRNEANEILIDAGGLPMVSNELQMIGNIQPKWLAGITNNFRYRNLSFDFFFDFKKGGDIFNSDERYGFFYGTPKVTENREPRVIPGISVVDNQPNTVEVQAQDYYQRLNLIYESIIQDGTFLKLRNASIRYQFPEKWISRTPFSAVSLAATGRNLWIYAPNFTGSDPEVSSFGSSNGSQGVYAYSVPTARSYNFTLSVNF</sequence>
<proteinExistence type="inferred from homology"/>
<dbReference type="Gene3D" id="2.170.130.10">
    <property type="entry name" value="TonB-dependent receptor, plug domain"/>
    <property type="match status" value="1"/>
</dbReference>
<keyword evidence="3 7" id="KW-1134">Transmembrane beta strand</keyword>
<dbReference type="EMBL" id="BMER01000001">
    <property type="protein sequence ID" value="GGG76338.1"/>
    <property type="molecule type" value="Genomic_DNA"/>
</dbReference>
<evidence type="ECO:0000313" key="10">
    <source>
        <dbReference type="EMBL" id="GGG76338.1"/>
    </source>
</evidence>
<dbReference type="SUPFAM" id="SSF49464">
    <property type="entry name" value="Carboxypeptidase regulatory domain-like"/>
    <property type="match status" value="1"/>
</dbReference>
<comment type="similarity">
    <text evidence="7">Belongs to the TonB-dependent receptor family.</text>
</comment>
<evidence type="ECO:0000256" key="1">
    <source>
        <dbReference type="ARBA" id="ARBA00004571"/>
    </source>
</evidence>
<keyword evidence="6 7" id="KW-0998">Cell outer membrane</keyword>
<gene>
    <name evidence="10" type="ORF">GCM10007415_05140</name>
</gene>
<dbReference type="InterPro" id="IPR023996">
    <property type="entry name" value="TonB-dep_OMP_SusC/RagA"/>
</dbReference>
<dbReference type="InterPro" id="IPR023997">
    <property type="entry name" value="TonB-dep_OMP_SusC/RagA_CS"/>
</dbReference>
<dbReference type="NCBIfam" id="TIGR04057">
    <property type="entry name" value="SusC_RagA_signa"/>
    <property type="match status" value="1"/>
</dbReference>
<dbReference type="InterPro" id="IPR036942">
    <property type="entry name" value="Beta-barrel_TonB_sf"/>
</dbReference>
<evidence type="ECO:0000256" key="6">
    <source>
        <dbReference type="ARBA" id="ARBA00023237"/>
    </source>
</evidence>
<organism evidence="10 11">
    <name type="scientific">Parapedobacter pyrenivorans</name>
    <dbReference type="NCBI Taxonomy" id="1305674"/>
    <lineage>
        <taxon>Bacteria</taxon>
        <taxon>Pseudomonadati</taxon>
        <taxon>Bacteroidota</taxon>
        <taxon>Sphingobacteriia</taxon>
        <taxon>Sphingobacteriales</taxon>
        <taxon>Sphingobacteriaceae</taxon>
        <taxon>Parapedobacter</taxon>
    </lineage>
</organism>
<dbReference type="Pfam" id="PF13715">
    <property type="entry name" value="CarbopepD_reg_2"/>
    <property type="match status" value="1"/>
</dbReference>
<dbReference type="PROSITE" id="PS52016">
    <property type="entry name" value="TONB_DEPENDENT_REC_3"/>
    <property type="match status" value="1"/>
</dbReference>
<dbReference type="InterPro" id="IPR039426">
    <property type="entry name" value="TonB-dep_rcpt-like"/>
</dbReference>
<comment type="caution">
    <text evidence="10">The sequence shown here is derived from an EMBL/GenBank/DDBJ whole genome shotgun (WGS) entry which is preliminary data.</text>
</comment>
<dbReference type="InterPro" id="IPR012910">
    <property type="entry name" value="Plug_dom"/>
</dbReference>
<dbReference type="GO" id="GO:0009279">
    <property type="term" value="C:cell outer membrane"/>
    <property type="evidence" value="ECO:0007669"/>
    <property type="project" value="UniProtKB-SubCell"/>
</dbReference>
<feature type="domain" description="TonB-dependent receptor plug" evidence="9">
    <location>
        <begin position="115"/>
        <end position="234"/>
    </location>
</feature>
<dbReference type="Gene3D" id="2.60.40.1120">
    <property type="entry name" value="Carboxypeptidase-like, regulatory domain"/>
    <property type="match status" value="1"/>
</dbReference>
<reference evidence="10" key="1">
    <citation type="journal article" date="2014" name="Int. J. Syst. Evol. Microbiol.">
        <title>Complete genome sequence of Corynebacterium casei LMG S-19264T (=DSM 44701T), isolated from a smear-ripened cheese.</title>
        <authorList>
            <consortium name="US DOE Joint Genome Institute (JGI-PGF)"/>
            <person name="Walter F."/>
            <person name="Albersmeier A."/>
            <person name="Kalinowski J."/>
            <person name="Ruckert C."/>
        </authorList>
    </citation>
    <scope>NUCLEOTIDE SEQUENCE</scope>
    <source>
        <strain evidence="10">CGMCC 1.12195</strain>
    </source>
</reference>
<protein>
    <submittedName>
        <fullName evidence="10">SusC/RagA family TonB-linked outer membrane protein</fullName>
    </submittedName>
</protein>
<evidence type="ECO:0000256" key="5">
    <source>
        <dbReference type="ARBA" id="ARBA00023136"/>
    </source>
</evidence>
<comment type="subcellular location">
    <subcellularLocation>
        <location evidence="1 7">Cell outer membrane</location>
        <topology evidence="1 7">Multi-pass membrane protein</topology>
    </subcellularLocation>
</comment>
<evidence type="ECO:0000256" key="2">
    <source>
        <dbReference type="ARBA" id="ARBA00022448"/>
    </source>
</evidence>
<evidence type="ECO:0000256" key="3">
    <source>
        <dbReference type="ARBA" id="ARBA00022452"/>
    </source>
</evidence>
<dbReference type="RefSeq" id="WP_188504364.1">
    <property type="nucleotide sequence ID" value="NZ_BMER01000001.1"/>
</dbReference>